<dbReference type="Pfam" id="PF04273">
    <property type="entry name" value="BLH_phosphatase"/>
    <property type="match status" value="1"/>
</dbReference>
<dbReference type="SUPFAM" id="SSF52799">
    <property type="entry name" value="(Phosphotyrosine protein) phosphatases II"/>
    <property type="match status" value="1"/>
</dbReference>
<name>A0A840SI59_9RHOB</name>
<dbReference type="GO" id="GO:0016787">
    <property type="term" value="F:hydrolase activity"/>
    <property type="evidence" value="ECO:0007669"/>
    <property type="project" value="InterPro"/>
</dbReference>
<dbReference type="Proteomes" id="UP000549457">
    <property type="component" value="Unassembled WGS sequence"/>
</dbReference>
<accession>A0A840SI59</accession>
<protein>
    <submittedName>
        <fullName evidence="2">Uncharacterized protein (TIGR01244 family)</fullName>
    </submittedName>
</protein>
<dbReference type="EMBL" id="JACHFM010000002">
    <property type="protein sequence ID" value="MBB5222709.1"/>
    <property type="molecule type" value="Genomic_DNA"/>
</dbReference>
<dbReference type="InterPro" id="IPR029021">
    <property type="entry name" value="Prot-tyrosine_phosphatase-like"/>
</dbReference>
<gene>
    <name evidence="2" type="ORF">HNP73_002645</name>
</gene>
<keyword evidence="3" id="KW-1185">Reference proteome</keyword>
<dbReference type="AlphaFoldDB" id="A0A840SI59"/>
<evidence type="ECO:0000259" key="1">
    <source>
        <dbReference type="Pfam" id="PF04273"/>
    </source>
</evidence>
<sequence length="109" mass="11988">MSITEITPDYSVSPQIEPQDVAEIARLGFRSIMCNRPEGESADQTPVAEIEAEAKRLGLGFAFVPVVSGKIDSQNVEDFRQALDRLEGPVLAYCRSGGRCQNLFVLSQR</sequence>
<feature type="domain" description="Beta-lactamase hydrolase-like protein phosphatase-like" evidence="1">
    <location>
        <begin position="5"/>
        <end position="108"/>
    </location>
</feature>
<dbReference type="RefSeq" id="WP_184149998.1">
    <property type="nucleotide sequence ID" value="NZ_JACHFM010000002.1"/>
</dbReference>
<dbReference type="InterPro" id="IPR005939">
    <property type="entry name" value="BLH_phosphatase-like"/>
</dbReference>
<organism evidence="2 3">
    <name type="scientific">Amaricoccus macauensis</name>
    <dbReference type="NCBI Taxonomy" id="57001"/>
    <lineage>
        <taxon>Bacteria</taxon>
        <taxon>Pseudomonadati</taxon>
        <taxon>Pseudomonadota</taxon>
        <taxon>Alphaproteobacteria</taxon>
        <taxon>Rhodobacterales</taxon>
        <taxon>Paracoccaceae</taxon>
        <taxon>Amaricoccus</taxon>
    </lineage>
</organism>
<evidence type="ECO:0000313" key="3">
    <source>
        <dbReference type="Proteomes" id="UP000549457"/>
    </source>
</evidence>
<comment type="caution">
    <text evidence="2">The sequence shown here is derived from an EMBL/GenBank/DDBJ whole genome shotgun (WGS) entry which is preliminary data.</text>
</comment>
<evidence type="ECO:0000313" key="2">
    <source>
        <dbReference type="EMBL" id="MBB5222709.1"/>
    </source>
</evidence>
<dbReference type="Gene3D" id="3.90.190.10">
    <property type="entry name" value="Protein tyrosine phosphatase superfamily"/>
    <property type="match status" value="1"/>
</dbReference>
<dbReference type="NCBIfam" id="TIGR01244">
    <property type="entry name" value="TIGR01244 family sulfur transferase"/>
    <property type="match status" value="1"/>
</dbReference>
<proteinExistence type="predicted"/>
<reference evidence="2 3" key="1">
    <citation type="submission" date="2020-08" db="EMBL/GenBank/DDBJ databases">
        <title>Genomic Encyclopedia of Type Strains, Phase IV (KMG-IV): sequencing the most valuable type-strain genomes for metagenomic binning, comparative biology and taxonomic classification.</title>
        <authorList>
            <person name="Goeker M."/>
        </authorList>
    </citation>
    <scope>NUCLEOTIDE SEQUENCE [LARGE SCALE GENOMIC DNA]</scope>
    <source>
        <strain evidence="2 3">DSM 101730</strain>
    </source>
</reference>